<keyword evidence="1" id="KW-0472">Membrane</keyword>
<proteinExistence type="predicted"/>
<keyword evidence="1" id="KW-0812">Transmembrane</keyword>
<feature type="transmembrane region" description="Helical" evidence="1">
    <location>
        <begin position="241"/>
        <end position="261"/>
    </location>
</feature>
<dbReference type="AlphaFoldDB" id="A0A3D8MF13"/>
<evidence type="ECO:0000256" key="1">
    <source>
        <dbReference type="SAM" id="Phobius"/>
    </source>
</evidence>
<evidence type="ECO:0008006" key="4">
    <source>
        <dbReference type="Google" id="ProtNLM"/>
    </source>
</evidence>
<name>A0A3D8MF13_9ALTE</name>
<protein>
    <recommendedName>
        <fullName evidence="4">Transglutaminase domain-containing protein</fullName>
    </recommendedName>
</protein>
<dbReference type="OrthoDB" id="6366148at2"/>
<evidence type="ECO:0000313" key="2">
    <source>
        <dbReference type="EMBL" id="RDV29190.1"/>
    </source>
</evidence>
<keyword evidence="1" id="KW-1133">Transmembrane helix</keyword>
<comment type="caution">
    <text evidence="2">The sequence shown here is derived from an EMBL/GenBank/DDBJ whole genome shotgun (WGS) entry which is preliminary data.</text>
</comment>
<accession>A0A3D8MF13</accession>
<sequence length="273" mass="30999">MKRLFSIVLIAVAVMLFAINLYGLRKSLNPDAISAENLRFGAQDVSITPDQLLLETIKRADESPQVYVSRLTQAISGGLAHIHWESYEPGRFNQRVPVWENYLLYAMGLWSGIPEYQRYHFSSPEKSIERGIGICGDASMLMSQLLDRNQIANKIITVPGHVMVEVDYGDRKQLLDPDFGIVLQHDLAFYQANPKILEQEYNQAGYTANGEDVVVNGMSAKAGYWNGVRHFITKKYYFEKISYWAIWLIPVFLMLSGVFLLRRNSANFSSGDC</sequence>
<dbReference type="RefSeq" id="WP_115591480.1">
    <property type="nucleotide sequence ID" value="NZ_QRHA01000001.1"/>
</dbReference>
<evidence type="ECO:0000313" key="3">
    <source>
        <dbReference type="Proteomes" id="UP000256561"/>
    </source>
</evidence>
<dbReference type="Proteomes" id="UP000256561">
    <property type="component" value="Unassembled WGS sequence"/>
</dbReference>
<gene>
    <name evidence="2" type="ORF">DXV75_01645</name>
</gene>
<reference evidence="3" key="1">
    <citation type="submission" date="2018-08" db="EMBL/GenBank/DDBJ databases">
        <authorList>
            <person name="Zhang J."/>
            <person name="Du Z.-J."/>
        </authorList>
    </citation>
    <scope>NUCLEOTIDE SEQUENCE [LARGE SCALE GENOMIC DNA]</scope>
    <source>
        <strain evidence="3">KCTC 52655</strain>
    </source>
</reference>
<dbReference type="EMBL" id="QRHA01000001">
    <property type="protein sequence ID" value="RDV29190.1"/>
    <property type="molecule type" value="Genomic_DNA"/>
</dbReference>
<keyword evidence="3" id="KW-1185">Reference proteome</keyword>
<organism evidence="2 3">
    <name type="scientific">Alteromonas aestuariivivens</name>
    <dbReference type="NCBI Taxonomy" id="1938339"/>
    <lineage>
        <taxon>Bacteria</taxon>
        <taxon>Pseudomonadati</taxon>
        <taxon>Pseudomonadota</taxon>
        <taxon>Gammaproteobacteria</taxon>
        <taxon>Alteromonadales</taxon>
        <taxon>Alteromonadaceae</taxon>
        <taxon>Alteromonas/Salinimonas group</taxon>
        <taxon>Alteromonas</taxon>
    </lineage>
</organism>